<evidence type="ECO:0000313" key="3">
    <source>
        <dbReference type="EMBL" id="GGF23515.1"/>
    </source>
</evidence>
<organism evidence="3 4">
    <name type="scientific">Echinicola rosea</name>
    <dbReference type="NCBI Taxonomy" id="1807691"/>
    <lineage>
        <taxon>Bacteria</taxon>
        <taxon>Pseudomonadati</taxon>
        <taxon>Bacteroidota</taxon>
        <taxon>Cytophagia</taxon>
        <taxon>Cytophagales</taxon>
        <taxon>Cyclobacteriaceae</taxon>
        <taxon>Echinicola</taxon>
    </lineage>
</organism>
<proteinExistence type="inferred from homology"/>
<keyword evidence="3" id="KW-0378">Hydrolase</keyword>
<accession>A0ABQ1UNW8</accession>
<evidence type="ECO:0000256" key="1">
    <source>
        <dbReference type="ARBA" id="ARBA00038310"/>
    </source>
</evidence>
<protein>
    <submittedName>
        <fullName evidence="3">Metal-dependent hydrolase</fullName>
    </submittedName>
</protein>
<dbReference type="InterPro" id="IPR052350">
    <property type="entry name" value="Metallo-dep_Lactonases"/>
</dbReference>
<feature type="domain" description="Amidohydrolase-related" evidence="2">
    <location>
        <begin position="35"/>
        <end position="313"/>
    </location>
</feature>
<name>A0ABQ1UNW8_9BACT</name>
<keyword evidence="4" id="KW-1185">Reference proteome</keyword>
<dbReference type="Pfam" id="PF04909">
    <property type="entry name" value="Amidohydro_2"/>
    <property type="match status" value="1"/>
</dbReference>
<dbReference type="GO" id="GO:0016787">
    <property type="term" value="F:hydrolase activity"/>
    <property type="evidence" value="ECO:0007669"/>
    <property type="project" value="UniProtKB-KW"/>
</dbReference>
<dbReference type="Gene3D" id="3.20.20.140">
    <property type="entry name" value="Metal-dependent hydrolases"/>
    <property type="match status" value="1"/>
</dbReference>
<reference evidence="4" key="1">
    <citation type="journal article" date="2019" name="Int. J. Syst. Evol. Microbiol.">
        <title>The Global Catalogue of Microorganisms (GCM) 10K type strain sequencing project: providing services to taxonomists for standard genome sequencing and annotation.</title>
        <authorList>
            <consortium name="The Broad Institute Genomics Platform"/>
            <consortium name="The Broad Institute Genome Sequencing Center for Infectious Disease"/>
            <person name="Wu L."/>
            <person name="Ma J."/>
        </authorList>
    </citation>
    <scope>NUCLEOTIDE SEQUENCE [LARGE SCALE GENOMIC DNA]</scope>
    <source>
        <strain evidence="4">CGMCC 1.15407</strain>
    </source>
</reference>
<dbReference type="EMBL" id="BMIU01000003">
    <property type="protein sequence ID" value="GGF23515.1"/>
    <property type="molecule type" value="Genomic_DNA"/>
</dbReference>
<dbReference type="SUPFAM" id="SSF51556">
    <property type="entry name" value="Metallo-dependent hydrolases"/>
    <property type="match status" value="1"/>
</dbReference>
<sequence length="314" mass="35900">MGRSCALDTHATGRVVSKGECHLTFNLTLVSMNIIDTHIHIWDFGRAEYAWLEGDTSILKQNYHLEDLEEERKKAGITAGILVQAANNFEDTNWMLENAAAHDWIKGVVGWMPLMDPDATAQALEGHYLNNPYFRGVRHLIHEEPDPKWLLQPAVLESLKLLADHSLTYDLVGVLPEHIDTALKVAKKVPDLKMVFDHLNQPPIKEGLHFGEWGNKMREAAEHPQFHVKISGMGTTSGKLFEWGRYDILPYVEFVLDTFGMHRCFCGGDWPVSLLAGSYEYSWKRYREVLETLLYEKEQGKVLYDNALEFYGIK</sequence>
<comment type="caution">
    <text evidence="3">The sequence shown here is derived from an EMBL/GenBank/DDBJ whole genome shotgun (WGS) entry which is preliminary data.</text>
</comment>
<gene>
    <name evidence="3" type="ORF">GCM10011339_09480</name>
</gene>
<dbReference type="InterPro" id="IPR006680">
    <property type="entry name" value="Amidohydro-rel"/>
</dbReference>
<dbReference type="PANTHER" id="PTHR43569">
    <property type="entry name" value="AMIDOHYDROLASE"/>
    <property type="match status" value="1"/>
</dbReference>
<comment type="similarity">
    <text evidence="1">Belongs to the metallo-dependent hydrolases superfamily.</text>
</comment>
<dbReference type="InterPro" id="IPR032466">
    <property type="entry name" value="Metal_Hydrolase"/>
</dbReference>
<dbReference type="PANTHER" id="PTHR43569:SF2">
    <property type="entry name" value="AMIDOHYDROLASE-RELATED DOMAIN-CONTAINING PROTEIN"/>
    <property type="match status" value="1"/>
</dbReference>
<dbReference type="Proteomes" id="UP000647339">
    <property type="component" value="Unassembled WGS sequence"/>
</dbReference>
<evidence type="ECO:0000259" key="2">
    <source>
        <dbReference type="Pfam" id="PF04909"/>
    </source>
</evidence>
<evidence type="ECO:0000313" key="4">
    <source>
        <dbReference type="Proteomes" id="UP000647339"/>
    </source>
</evidence>